<organism evidence="1 2">
    <name type="scientific">Hermetia illucens</name>
    <name type="common">Black soldier fly</name>
    <dbReference type="NCBI Taxonomy" id="343691"/>
    <lineage>
        <taxon>Eukaryota</taxon>
        <taxon>Metazoa</taxon>
        <taxon>Ecdysozoa</taxon>
        <taxon>Arthropoda</taxon>
        <taxon>Hexapoda</taxon>
        <taxon>Insecta</taxon>
        <taxon>Pterygota</taxon>
        <taxon>Neoptera</taxon>
        <taxon>Endopterygota</taxon>
        <taxon>Diptera</taxon>
        <taxon>Brachycera</taxon>
        <taxon>Stratiomyomorpha</taxon>
        <taxon>Stratiomyidae</taxon>
        <taxon>Hermetiinae</taxon>
        <taxon>Hermetia</taxon>
    </lineage>
</organism>
<dbReference type="AlphaFoldDB" id="A0A7R8V8Q6"/>
<dbReference type="EMBL" id="LR899015">
    <property type="protein sequence ID" value="CAD7094216.1"/>
    <property type="molecule type" value="Genomic_DNA"/>
</dbReference>
<evidence type="ECO:0000313" key="2">
    <source>
        <dbReference type="Proteomes" id="UP000594454"/>
    </source>
</evidence>
<gene>
    <name evidence="1" type="ORF">HERILL_LOCUS16439</name>
</gene>
<proteinExistence type="predicted"/>
<accession>A0A7R8V8Q6</accession>
<evidence type="ECO:0000313" key="1">
    <source>
        <dbReference type="EMBL" id="CAD7094216.1"/>
    </source>
</evidence>
<dbReference type="Proteomes" id="UP000594454">
    <property type="component" value="Chromosome 7"/>
</dbReference>
<name>A0A7R8V8Q6_HERIL</name>
<sequence length="80" mass="9301">MALINRKCVAICSNRESLKLNYLIEILFTKLHFQLFVNIWKLLEATYSSTTDTCIYLVDRCGWFLSVSTERSEAISQFIS</sequence>
<reference evidence="1 2" key="1">
    <citation type="submission" date="2020-11" db="EMBL/GenBank/DDBJ databases">
        <authorList>
            <person name="Wallbank WR R."/>
            <person name="Pardo Diaz C."/>
            <person name="Kozak K."/>
            <person name="Martin S."/>
            <person name="Jiggins C."/>
            <person name="Moest M."/>
            <person name="Warren A I."/>
            <person name="Generalovic N T."/>
            <person name="Byers J.R.P. K."/>
            <person name="Montejo-Kovacevich G."/>
            <person name="Yen C E."/>
        </authorList>
    </citation>
    <scope>NUCLEOTIDE SEQUENCE [LARGE SCALE GENOMIC DNA]</scope>
</reference>
<dbReference type="InParanoid" id="A0A7R8V8Q6"/>
<keyword evidence="2" id="KW-1185">Reference proteome</keyword>
<protein>
    <submittedName>
        <fullName evidence="1">Uncharacterized protein</fullName>
    </submittedName>
</protein>